<sequence length="82" mass="9473">MWFLSFSGPHPWQRIALLQSEGEDLVSQISLLEKRTETQTKVIHELKAELNRSTEKLGQSDRDKARLQYELTSAATQNRAFL</sequence>
<evidence type="ECO:0000313" key="2">
    <source>
        <dbReference type="Proteomes" id="UP000784294"/>
    </source>
</evidence>
<dbReference type="Proteomes" id="UP000784294">
    <property type="component" value="Unassembled WGS sequence"/>
</dbReference>
<accession>A0A3S5BUZ0</accession>
<gene>
    <name evidence="1" type="ORF">PXEA_LOCUS34657</name>
</gene>
<proteinExistence type="predicted"/>
<dbReference type="AlphaFoldDB" id="A0A3S5BUZ0"/>
<protein>
    <submittedName>
        <fullName evidence="1">Uncharacterized protein</fullName>
    </submittedName>
</protein>
<evidence type="ECO:0000313" key="1">
    <source>
        <dbReference type="EMBL" id="VEL41217.1"/>
    </source>
</evidence>
<comment type="caution">
    <text evidence="1">The sequence shown here is derived from an EMBL/GenBank/DDBJ whole genome shotgun (WGS) entry which is preliminary data.</text>
</comment>
<organism evidence="1 2">
    <name type="scientific">Protopolystoma xenopodis</name>
    <dbReference type="NCBI Taxonomy" id="117903"/>
    <lineage>
        <taxon>Eukaryota</taxon>
        <taxon>Metazoa</taxon>
        <taxon>Spiralia</taxon>
        <taxon>Lophotrochozoa</taxon>
        <taxon>Platyhelminthes</taxon>
        <taxon>Monogenea</taxon>
        <taxon>Polyopisthocotylea</taxon>
        <taxon>Polystomatidea</taxon>
        <taxon>Polystomatidae</taxon>
        <taxon>Protopolystoma</taxon>
    </lineage>
</organism>
<keyword evidence="2" id="KW-1185">Reference proteome</keyword>
<reference evidence="1" key="1">
    <citation type="submission" date="2018-11" db="EMBL/GenBank/DDBJ databases">
        <authorList>
            <consortium name="Pathogen Informatics"/>
        </authorList>
    </citation>
    <scope>NUCLEOTIDE SEQUENCE</scope>
</reference>
<dbReference type="EMBL" id="CAAALY010268425">
    <property type="protein sequence ID" value="VEL41217.1"/>
    <property type="molecule type" value="Genomic_DNA"/>
</dbReference>
<name>A0A3S5BUZ0_9PLAT</name>